<dbReference type="Gene3D" id="2.60.200.20">
    <property type="match status" value="1"/>
</dbReference>
<dbReference type="PANTHER" id="PTHR23308">
    <property type="entry name" value="NUCLEAR INHIBITOR OF PROTEIN PHOSPHATASE-1"/>
    <property type="match status" value="1"/>
</dbReference>
<gene>
    <name evidence="2" type="ORF">MiSe_45770</name>
</gene>
<feature type="domain" description="FHA" evidence="1">
    <location>
        <begin position="91"/>
        <end position="141"/>
    </location>
</feature>
<dbReference type="SMART" id="SM00240">
    <property type="entry name" value="FHA"/>
    <property type="match status" value="1"/>
</dbReference>
<dbReference type="RefSeq" id="WP_226585393.1">
    <property type="nucleotide sequence ID" value="NZ_BLAY01000075.1"/>
</dbReference>
<dbReference type="InterPro" id="IPR008984">
    <property type="entry name" value="SMAD_FHA_dom_sf"/>
</dbReference>
<name>A0AAV3XI46_9CYAN</name>
<proteinExistence type="predicted"/>
<dbReference type="SUPFAM" id="SSF49879">
    <property type="entry name" value="SMAD/FHA domain"/>
    <property type="match status" value="1"/>
</dbReference>
<dbReference type="InterPro" id="IPR000253">
    <property type="entry name" value="FHA_dom"/>
</dbReference>
<organism evidence="2 3">
    <name type="scientific">Microseira wollei NIES-4236</name>
    <dbReference type="NCBI Taxonomy" id="2530354"/>
    <lineage>
        <taxon>Bacteria</taxon>
        <taxon>Bacillati</taxon>
        <taxon>Cyanobacteriota</taxon>
        <taxon>Cyanophyceae</taxon>
        <taxon>Oscillatoriophycideae</taxon>
        <taxon>Aerosakkonematales</taxon>
        <taxon>Aerosakkonemataceae</taxon>
        <taxon>Microseira</taxon>
    </lineage>
</organism>
<evidence type="ECO:0000313" key="2">
    <source>
        <dbReference type="EMBL" id="GET39805.1"/>
    </source>
</evidence>
<reference evidence="2" key="1">
    <citation type="submission" date="2019-10" db="EMBL/GenBank/DDBJ databases">
        <title>Draft genome sequece of Microseira wollei NIES-4236.</title>
        <authorList>
            <person name="Yamaguchi H."/>
            <person name="Suzuki S."/>
            <person name="Kawachi M."/>
        </authorList>
    </citation>
    <scope>NUCLEOTIDE SEQUENCE</scope>
    <source>
        <strain evidence="2">NIES-4236</strain>
    </source>
</reference>
<protein>
    <submittedName>
        <fullName evidence="2">FHA domain protein</fullName>
    </submittedName>
</protein>
<accession>A0AAV3XI46</accession>
<dbReference type="PROSITE" id="PS50006">
    <property type="entry name" value="FHA_DOMAIN"/>
    <property type="match status" value="1"/>
</dbReference>
<dbReference type="EMBL" id="BLAY01000075">
    <property type="protein sequence ID" value="GET39805.1"/>
    <property type="molecule type" value="Genomic_DNA"/>
</dbReference>
<dbReference type="AlphaFoldDB" id="A0AAV3XI46"/>
<dbReference type="CDD" id="cd00060">
    <property type="entry name" value="FHA"/>
    <property type="match status" value="1"/>
</dbReference>
<comment type="caution">
    <text evidence="2">The sequence shown here is derived from an EMBL/GenBank/DDBJ whole genome shotgun (WGS) entry which is preliminary data.</text>
</comment>
<dbReference type="InterPro" id="IPR050923">
    <property type="entry name" value="Cell_Proc_Reg/RNA_Proc"/>
</dbReference>
<evidence type="ECO:0000259" key="1">
    <source>
        <dbReference type="PROSITE" id="PS50006"/>
    </source>
</evidence>
<keyword evidence="3" id="KW-1185">Reference proteome</keyword>
<dbReference type="Pfam" id="PF00498">
    <property type="entry name" value="FHA"/>
    <property type="match status" value="1"/>
</dbReference>
<dbReference type="Proteomes" id="UP001050975">
    <property type="component" value="Unassembled WGS sequence"/>
</dbReference>
<sequence length="185" mass="20543">MFHLKSPKPNNFDQALSFLEQNPALSDSLLAECNHDVEKVTTIIQPILNAALRCEIARFYIQAITTGRTTFLVTNLKESEALQITDSAASWLLGRSGNCAIAIKDTCISRQHAVIGHVLGREFYITDVGSSNGTWVNHRRLAHLERCLLRDGDLIQLGPVQIEFFIANSQIWSPAAFDVGVTEFC</sequence>
<evidence type="ECO:0000313" key="3">
    <source>
        <dbReference type="Proteomes" id="UP001050975"/>
    </source>
</evidence>